<reference evidence="10" key="3">
    <citation type="journal article" date="2017" name="Nature">
        <title>Genome sequence of the progenitor of the wheat D genome Aegilops tauschii.</title>
        <authorList>
            <person name="Luo M.C."/>
            <person name="Gu Y.Q."/>
            <person name="Puiu D."/>
            <person name="Wang H."/>
            <person name="Twardziok S.O."/>
            <person name="Deal K.R."/>
            <person name="Huo N."/>
            <person name="Zhu T."/>
            <person name="Wang L."/>
            <person name="Wang Y."/>
            <person name="McGuire P.E."/>
            <person name="Liu S."/>
            <person name="Long H."/>
            <person name="Ramasamy R.K."/>
            <person name="Rodriguez J.C."/>
            <person name="Van S.L."/>
            <person name="Yuan L."/>
            <person name="Wang Z."/>
            <person name="Xia Z."/>
            <person name="Xiao L."/>
            <person name="Anderson O.D."/>
            <person name="Ouyang S."/>
            <person name="Liang Y."/>
            <person name="Zimin A.V."/>
            <person name="Pertea G."/>
            <person name="Qi P."/>
            <person name="Bennetzen J.L."/>
            <person name="Dai X."/>
            <person name="Dawson M.W."/>
            <person name="Muller H.G."/>
            <person name="Kugler K."/>
            <person name="Rivarola-Duarte L."/>
            <person name="Spannagl M."/>
            <person name="Mayer K.F.X."/>
            <person name="Lu F.H."/>
            <person name="Bevan M.W."/>
            <person name="Leroy P."/>
            <person name="Li P."/>
            <person name="You F.M."/>
            <person name="Sun Q."/>
            <person name="Liu Z."/>
            <person name="Lyons E."/>
            <person name="Wicker T."/>
            <person name="Salzberg S.L."/>
            <person name="Devos K.M."/>
            <person name="Dvorak J."/>
        </authorList>
    </citation>
    <scope>NUCLEOTIDE SEQUENCE [LARGE SCALE GENOMIC DNA]</scope>
    <source>
        <strain evidence="10">cv. AL8/78</strain>
    </source>
</reference>
<comment type="similarity">
    <text evidence="2">Belongs to the aromatic acid exporter (TC 2.A.85) family.</text>
</comment>
<evidence type="ECO:0000256" key="6">
    <source>
        <dbReference type="ARBA" id="ARBA00023065"/>
    </source>
</evidence>
<reference evidence="11" key="2">
    <citation type="journal article" date="2017" name="Nat. Plants">
        <title>The Aegilops tauschii genome reveals multiple impacts of transposons.</title>
        <authorList>
            <person name="Zhao G."/>
            <person name="Zou C."/>
            <person name="Li K."/>
            <person name="Wang K."/>
            <person name="Li T."/>
            <person name="Gao L."/>
            <person name="Zhang X."/>
            <person name="Wang H."/>
            <person name="Yang Z."/>
            <person name="Liu X."/>
            <person name="Jiang W."/>
            <person name="Mao L."/>
            <person name="Kong X."/>
            <person name="Jiao Y."/>
            <person name="Jia J."/>
        </authorList>
    </citation>
    <scope>NUCLEOTIDE SEQUENCE [LARGE SCALE GENOMIC DNA]</scope>
    <source>
        <strain evidence="11">cv. AL8/78</strain>
    </source>
</reference>
<evidence type="ECO:0000256" key="8">
    <source>
        <dbReference type="ARBA" id="ARBA00023303"/>
    </source>
</evidence>
<dbReference type="PANTHER" id="PTHR31086">
    <property type="entry name" value="ALUMINUM-ACTIVATED MALATE TRANSPORTER 10"/>
    <property type="match status" value="1"/>
</dbReference>
<keyword evidence="8" id="KW-0407">Ion channel</keyword>
<evidence type="ECO:0000256" key="1">
    <source>
        <dbReference type="ARBA" id="ARBA00004141"/>
    </source>
</evidence>
<evidence type="ECO:0000256" key="4">
    <source>
        <dbReference type="ARBA" id="ARBA00022692"/>
    </source>
</evidence>
<dbReference type="GO" id="GO:0015743">
    <property type="term" value="P:malate transport"/>
    <property type="evidence" value="ECO:0007669"/>
    <property type="project" value="InterPro"/>
</dbReference>
<keyword evidence="3" id="KW-0813">Transport</keyword>
<feature type="transmembrane region" description="Helical" evidence="9">
    <location>
        <begin position="103"/>
        <end position="120"/>
    </location>
</feature>
<keyword evidence="6" id="KW-0406">Ion transport</keyword>
<protein>
    <recommendedName>
        <fullName evidence="12">Aluminum-activated malate transporter 12</fullName>
    </recommendedName>
</protein>
<dbReference type="EnsemblPlants" id="AET1Gv20493200.9">
    <property type="protein sequence ID" value="AET1Gv20493200.9"/>
    <property type="gene ID" value="AET1Gv20493200"/>
</dbReference>
<evidence type="ECO:0000256" key="5">
    <source>
        <dbReference type="ARBA" id="ARBA00022989"/>
    </source>
</evidence>
<reference evidence="11" key="1">
    <citation type="journal article" date="2014" name="Science">
        <title>Ancient hybridizations among the ancestral genomes of bread wheat.</title>
        <authorList>
            <consortium name="International Wheat Genome Sequencing Consortium,"/>
            <person name="Marcussen T."/>
            <person name="Sandve S.R."/>
            <person name="Heier L."/>
            <person name="Spannagl M."/>
            <person name="Pfeifer M."/>
            <person name="Jakobsen K.S."/>
            <person name="Wulff B.B."/>
            <person name="Steuernagel B."/>
            <person name="Mayer K.F."/>
            <person name="Olsen O.A."/>
        </authorList>
    </citation>
    <scope>NUCLEOTIDE SEQUENCE [LARGE SCALE GENOMIC DNA]</scope>
    <source>
        <strain evidence="11">cv. AL8/78</strain>
    </source>
</reference>
<dbReference type="Proteomes" id="UP000015105">
    <property type="component" value="Chromosome 1D"/>
</dbReference>
<dbReference type="AlphaFoldDB" id="A0A452YPR6"/>
<dbReference type="Gramene" id="AET1Gv20493200.9">
    <property type="protein sequence ID" value="AET1Gv20493200.9"/>
    <property type="gene ID" value="AET1Gv20493200"/>
</dbReference>
<proteinExistence type="inferred from homology"/>
<dbReference type="GO" id="GO:0016020">
    <property type="term" value="C:membrane"/>
    <property type="evidence" value="ECO:0007669"/>
    <property type="project" value="UniProtKB-SubCell"/>
</dbReference>
<organism evidence="10 11">
    <name type="scientific">Aegilops tauschii subsp. strangulata</name>
    <name type="common">Goatgrass</name>
    <dbReference type="NCBI Taxonomy" id="200361"/>
    <lineage>
        <taxon>Eukaryota</taxon>
        <taxon>Viridiplantae</taxon>
        <taxon>Streptophyta</taxon>
        <taxon>Embryophyta</taxon>
        <taxon>Tracheophyta</taxon>
        <taxon>Spermatophyta</taxon>
        <taxon>Magnoliopsida</taxon>
        <taxon>Liliopsida</taxon>
        <taxon>Poales</taxon>
        <taxon>Poaceae</taxon>
        <taxon>BOP clade</taxon>
        <taxon>Pooideae</taxon>
        <taxon>Triticodae</taxon>
        <taxon>Triticeae</taxon>
        <taxon>Triticinae</taxon>
        <taxon>Aegilops</taxon>
    </lineage>
</organism>
<dbReference type="InterPro" id="IPR020966">
    <property type="entry name" value="ALMT"/>
</dbReference>
<reference evidence="10" key="5">
    <citation type="journal article" date="2021" name="G3 (Bethesda)">
        <title>Aegilops tauschii genome assembly Aet v5.0 features greater sequence contiguity and improved annotation.</title>
        <authorList>
            <person name="Wang L."/>
            <person name="Zhu T."/>
            <person name="Rodriguez J.C."/>
            <person name="Deal K.R."/>
            <person name="Dubcovsky J."/>
            <person name="McGuire P.E."/>
            <person name="Lux T."/>
            <person name="Spannagl M."/>
            <person name="Mayer K.F.X."/>
            <person name="Baldrich P."/>
            <person name="Meyers B.C."/>
            <person name="Huo N."/>
            <person name="Gu Y.Q."/>
            <person name="Zhou H."/>
            <person name="Devos K.M."/>
            <person name="Bennetzen J.L."/>
            <person name="Unver T."/>
            <person name="Budak H."/>
            <person name="Gulick P.J."/>
            <person name="Galiba G."/>
            <person name="Kalapos B."/>
            <person name="Nelson D.R."/>
            <person name="Li P."/>
            <person name="You F.M."/>
            <person name="Luo M.C."/>
            <person name="Dvorak J."/>
        </authorList>
    </citation>
    <scope>NUCLEOTIDE SEQUENCE [LARGE SCALE GENOMIC DNA]</scope>
    <source>
        <strain evidence="10">cv. AL8/78</strain>
    </source>
</reference>
<evidence type="ECO:0000256" key="9">
    <source>
        <dbReference type="SAM" id="Phobius"/>
    </source>
</evidence>
<sequence length="344" mass="38317">MACAVDPSSNKNSLLMLPERVKKITRIPASWWAYAWSIGREDQRRAIHALKVGTALTLVSLLYILEPLFKGVGKNAMWAVMTVVVVLEFTAGATICKGLNRGFGTVIAASLAFIIELVAVRSGKVFRGFFVASSVFLIGFAATYLRFFPSIKKNYDYGVVIFLLTFNLITVSSFRQENILPLARDRLSTIAIGCAICLFMSLFVLPNWSGEDLHSRTAHKFEGLARSVEGCVNEYFRDQEKHDNILDKQTSRASIHTGYREVLDSKSSDESLVIKSSFDASIFLSFSPCNCFYQIDVMDVSYFKKYMPSNNNNWPGTLCKLGAKTLNAVLQLPMAKVCEARICA</sequence>
<evidence type="ECO:0000256" key="3">
    <source>
        <dbReference type="ARBA" id="ARBA00022448"/>
    </source>
</evidence>
<dbReference type="Pfam" id="PF11744">
    <property type="entry name" value="ALMT"/>
    <property type="match status" value="1"/>
</dbReference>
<evidence type="ECO:0008006" key="12">
    <source>
        <dbReference type="Google" id="ProtNLM"/>
    </source>
</evidence>
<feature type="transmembrane region" description="Helical" evidence="9">
    <location>
        <begin position="126"/>
        <end position="145"/>
    </location>
</feature>
<keyword evidence="7 9" id="KW-0472">Membrane</keyword>
<keyword evidence="11" id="KW-1185">Reference proteome</keyword>
<evidence type="ECO:0000313" key="11">
    <source>
        <dbReference type="Proteomes" id="UP000015105"/>
    </source>
</evidence>
<feature type="transmembrane region" description="Helical" evidence="9">
    <location>
        <begin position="157"/>
        <end position="175"/>
    </location>
</feature>
<accession>A0A452YPR6</accession>
<keyword evidence="5 9" id="KW-1133">Transmembrane helix</keyword>
<comment type="subcellular location">
    <subcellularLocation>
        <location evidence="1">Membrane</location>
        <topology evidence="1">Multi-pass membrane protein</topology>
    </subcellularLocation>
</comment>
<dbReference type="GO" id="GO:0034220">
    <property type="term" value="P:monoatomic ion transmembrane transport"/>
    <property type="evidence" value="ECO:0007669"/>
    <property type="project" value="UniProtKB-KW"/>
</dbReference>
<feature type="transmembrane region" description="Helical" evidence="9">
    <location>
        <begin position="46"/>
        <end position="65"/>
    </location>
</feature>
<evidence type="ECO:0000256" key="7">
    <source>
        <dbReference type="ARBA" id="ARBA00023136"/>
    </source>
</evidence>
<name>A0A452YPR6_AEGTS</name>
<feature type="transmembrane region" description="Helical" evidence="9">
    <location>
        <begin position="187"/>
        <end position="206"/>
    </location>
</feature>
<keyword evidence="4 9" id="KW-0812">Transmembrane</keyword>
<evidence type="ECO:0000256" key="2">
    <source>
        <dbReference type="ARBA" id="ARBA00007079"/>
    </source>
</evidence>
<reference evidence="10" key="4">
    <citation type="submission" date="2019-03" db="UniProtKB">
        <authorList>
            <consortium name="EnsemblPlants"/>
        </authorList>
    </citation>
    <scope>IDENTIFICATION</scope>
</reference>
<evidence type="ECO:0000313" key="10">
    <source>
        <dbReference type="EnsemblPlants" id="AET1Gv20493200.9"/>
    </source>
</evidence>